<evidence type="ECO:0000313" key="1">
    <source>
        <dbReference type="EMBL" id="OGI81436.1"/>
    </source>
</evidence>
<name>A0A1F6WI23_9BACT</name>
<comment type="caution">
    <text evidence="1">The sequence shown here is derived from an EMBL/GenBank/DDBJ whole genome shotgun (WGS) entry which is preliminary data.</text>
</comment>
<accession>A0A1F6WI23</accession>
<sequence>MAKAATSGQARAFNAMIISRLDEEVLKQIDGGKFQQDAIDKPENFIPNFIEFINNGCRMQVIGNHEVNTDAIPSLPFDGATIEFHKKGGIIKLNPSAIVLHLSENQKDGKVIQGYELRKELKKMPVLSACVLDYLLVNPHLIPEEWKGKYIYFWGTIFRDPNGDLYVRCLFWRGGKWQSDCNWLGHVWDGDSPAALSQVSAKK</sequence>
<dbReference type="Proteomes" id="UP000179880">
    <property type="component" value="Unassembled WGS sequence"/>
</dbReference>
<proteinExistence type="predicted"/>
<organism evidence="1 2">
    <name type="scientific">Candidatus Nomurabacteria bacterium RIFCSPHIGHO2_02_FULL_42_24</name>
    <dbReference type="NCBI Taxonomy" id="1801757"/>
    <lineage>
        <taxon>Bacteria</taxon>
        <taxon>Candidatus Nomuraibacteriota</taxon>
    </lineage>
</organism>
<dbReference type="AlphaFoldDB" id="A0A1F6WI23"/>
<evidence type="ECO:0000313" key="2">
    <source>
        <dbReference type="Proteomes" id="UP000179880"/>
    </source>
</evidence>
<gene>
    <name evidence="1" type="ORF">A3B93_00415</name>
</gene>
<dbReference type="EMBL" id="MFUH01000029">
    <property type="protein sequence ID" value="OGI81436.1"/>
    <property type="molecule type" value="Genomic_DNA"/>
</dbReference>
<protein>
    <submittedName>
        <fullName evidence="1">Uncharacterized protein</fullName>
    </submittedName>
</protein>
<reference evidence="1 2" key="1">
    <citation type="journal article" date="2016" name="Nat. Commun.">
        <title>Thousands of microbial genomes shed light on interconnected biogeochemical processes in an aquifer system.</title>
        <authorList>
            <person name="Anantharaman K."/>
            <person name="Brown C.T."/>
            <person name="Hug L.A."/>
            <person name="Sharon I."/>
            <person name="Castelle C.J."/>
            <person name="Probst A.J."/>
            <person name="Thomas B.C."/>
            <person name="Singh A."/>
            <person name="Wilkins M.J."/>
            <person name="Karaoz U."/>
            <person name="Brodie E.L."/>
            <person name="Williams K.H."/>
            <person name="Hubbard S.S."/>
            <person name="Banfield J.F."/>
        </authorList>
    </citation>
    <scope>NUCLEOTIDE SEQUENCE [LARGE SCALE GENOMIC DNA]</scope>
</reference>